<dbReference type="Pfam" id="PF00571">
    <property type="entry name" value="CBS"/>
    <property type="match status" value="2"/>
</dbReference>
<dbReference type="Pfam" id="PF04972">
    <property type="entry name" value="BON"/>
    <property type="match status" value="1"/>
</dbReference>
<feature type="domain" description="CBS" evidence="4">
    <location>
        <begin position="97"/>
        <end position="154"/>
    </location>
</feature>
<dbReference type="SUPFAM" id="SSF54631">
    <property type="entry name" value="CBS-domain pair"/>
    <property type="match status" value="1"/>
</dbReference>
<protein>
    <submittedName>
        <fullName evidence="5">CBS domain-containing protein</fullName>
    </submittedName>
</protein>
<dbReference type="Gene3D" id="3.30.1340.30">
    <property type="match status" value="1"/>
</dbReference>
<dbReference type="PANTHER" id="PTHR43080">
    <property type="entry name" value="CBS DOMAIN-CONTAINING PROTEIN CBSX3, MITOCHONDRIAL"/>
    <property type="match status" value="1"/>
</dbReference>
<sequence length="227" mass="24569">MSHHRTLRDVMTTPVATVGPDTPAKKIAQVLDARHIHALPVLDEQRNVVGVVSEADLLHKITYADLTDADTDGWTRLFSRRSGAKAKSRASVARELMTVPAVTALPDTTVVEAAQRMERYGVKCLPVVDGVGELLGIVTRKDIVGVLLRPDQQIHHEILHDVLGRALHLDAADLAVEVTDGVVTLRGQLDRLTQTTVAVGLAKRVDGVVGVKNELTYLTDDTVYAGL</sequence>
<feature type="domain" description="BON" evidence="3">
    <location>
        <begin position="151"/>
        <end position="219"/>
    </location>
</feature>
<accession>A0ABP6T8J1</accession>
<comment type="caution">
    <text evidence="5">The sequence shown here is derived from an EMBL/GenBank/DDBJ whole genome shotgun (WGS) entry which is preliminary data.</text>
</comment>
<evidence type="ECO:0000313" key="6">
    <source>
        <dbReference type="Proteomes" id="UP001501676"/>
    </source>
</evidence>
<dbReference type="Proteomes" id="UP001501676">
    <property type="component" value="Unassembled WGS sequence"/>
</dbReference>
<dbReference type="InterPro" id="IPR051257">
    <property type="entry name" value="Diverse_CBS-Domain"/>
</dbReference>
<dbReference type="PROSITE" id="PS51371">
    <property type="entry name" value="CBS"/>
    <property type="match status" value="2"/>
</dbReference>
<dbReference type="InterPro" id="IPR017080">
    <property type="entry name" value="UCP036990_CBS_BON"/>
</dbReference>
<dbReference type="SMART" id="SM00116">
    <property type="entry name" value="CBS"/>
    <property type="match status" value="2"/>
</dbReference>
<proteinExistence type="predicted"/>
<keyword evidence="6" id="KW-1185">Reference proteome</keyword>
<evidence type="ECO:0000256" key="1">
    <source>
        <dbReference type="ARBA" id="ARBA00023122"/>
    </source>
</evidence>
<dbReference type="PIRSF" id="PIRSF036990">
    <property type="entry name" value="UCP036990_CBS_BON"/>
    <property type="match status" value="1"/>
</dbReference>
<dbReference type="PROSITE" id="PS50914">
    <property type="entry name" value="BON"/>
    <property type="match status" value="1"/>
</dbReference>
<name>A0ABP6T8J1_9ACTN</name>
<organism evidence="5 6">
    <name type="scientific">Cryptosporangium minutisporangium</name>
    <dbReference type="NCBI Taxonomy" id="113569"/>
    <lineage>
        <taxon>Bacteria</taxon>
        <taxon>Bacillati</taxon>
        <taxon>Actinomycetota</taxon>
        <taxon>Actinomycetes</taxon>
        <taxon>Cryptosporangiales</taxon>
        <taxon>Cryptosporangiaceae</taxon>
        <taxon>Cryptosporangium</taxon>
    </lineage>
</organism>
<keyword evidence="1 2" id="KW-0129">CBS domain</keyword>
<gene>
    <name evidence="5" type="ORF">GCM10020369_66270</name>
</gene>
<dbReference type="CDD" id="cd04586">
    <property type="entry name" value="CBS_pair_BON_assoc"/>
    <property type="match status" value="1"/>
</dbReference>
<feature type="domain" description="CBS" evidence="4">
    <location>
        <begin position="11"/>
        <end position="69"/>
    </location>
</feature>
<evidence type="ECO:0000313" key="5">
    <source>
        <dbReference type="EMBL" id="GAA3394956.1"/>
    </source>
</evidence>
<dbReference type="EMBL" id="BAAAYN010000047">
    <property type="protein sequence ID" value="GAA3394956.1"/>
    <property type="molecule type" value="Genomic_DNA"/>
</dbReference>
<dbReference type="InterPro" id="IPR046342">
    <property type="entry name" value="CBS_dom_sf"/>
</dbReference>
<evidence type="ECO:0000259" key="3">
    <source>
        <dbReference type="PROSITE" id="PS50914"/>
    </source>
</evidence>
<dbReference type="InterPro" id="IPR000644">
    <property type="entry name" value="CBS_dom"/>
</dbReference>
<evidence type="ECO:0000256" key="2">
    <source>
        <dbReference type="PROSITE-ProRule" id="PRU00703"/>
    </source>
</evidence>
<dbReference type="PANTHER" id="PTHR43080:SF29">
    <property type="entry name" value="OS02G0818000 PROTEIN"/>
    <property type="match status" value="1"/>
</dbReference>
<evidence type="ECO:0000259" key="4">
    <source>
        <dbReference type="PROSITE" id="PS51371"/>
    </source>
</evidence>
<dbReference type="InterPro" id="IPR007055">
    <property type="entry name" value="BON_dom"/>
</dbReference>
<reference evidence="6" key="1">
    <citation type="journal article" date="2019" name="Int. J. Syst. Evol. Microbiol.">
        <title>The Global Catalogue of Microorganisms (GCM) 10K type strain sequencing project: providing services to taxonomists for standard genome sequencing and annotation.</title>
        <authorList>
            <consortium name="The Broad Institute Genomics Platform"/>
            <consortium name="The Broad Institute Genome Sequencing Center for Infectious Disease"/>
            <person name="Wu L."/>
            <person name="Ma J."/>
        </authorList>
    </citation>
    <scope>NUCLEOTIDE SEQUENCE [LARGE SCALE GENOMIC DNA]</scope>
    <source>
        <strain evidence="6">JCM 9458</strain>
    </source>
</reference>
<dbReference type="Gene3D" id="3.10.580.10">
    <property type="entry name" value="CBS-domain"/>
    <property type="match status" value="1"/>
</dbReference>